<comment type="caution">
    <text evidence="2">The sequence shown here is derived from an EMBL/GenBank/DDBJ whole genome shotgun (WGS) entry which is preliminary data.</text>
</comment>
<organism evidence="2 4">
    <name type="scientific">Corynebacterium hadale</name>
    <dbReference type="NCBI Taxonomy" id="2026255"/>
    <lineage>
        <taxon>Bacteria</taxon>
        <taxon>Bacillati</taxon>
        <taxon>Actinomycetota</taxon>
        <taxon>Actinomycetes</taxon>
        <taxon>Mycobacteriales</taxon>
        <taxon>Corynebacteriaceae</taxon>
        <taxon>Corynebacterium</taxon>
    </lineage>
</organism>
<evidence type="ECO:0000313" key="4">
    <source>
        <dbReference type="Proteomes" id="UP000215771"/>
    </source>
</evidence>
<evidence type="ECO:0000313" key="3">
    <source>
        <dbReference type="EMBL" id="PAT05949.1"/>
    </source>
</evidence>
<keyword evidence="5" id="KW-1185">Reference proteome</keyword>
<proteinExistence type="predicted"/>
<dbReference type="EMBL" id="NQMQ01000011">
    <property type="protein sequence ID" value="PAJ70054.1"/>
    <property type="molecule type" value="Genomic_DNA"/>
</dbReference>
<evidence type="ECO:0000313" key="5">
    <source>
        <dbReference type="Proteomes" id="UP000218281"/>
    </source>
</evidence>
<dbReference type="PANTHER" id="PTHR43566:SF2">
    <property type="entry name" value="DUF4143 DOMAIN-CONTAINING PROTEIN"/>
    <property type="match status" value="1"/>
</dbReference>
<dbReference type="PANTHER" id="PTHR43566">
    <property type="entry name" value="CONSERVED PROTEIN"/>
    <property type="match status" value="1"/>
</dbReference>
<evidence type="ECO:0000313" key="2">
    <source>
        <dbReference type="EMBL" id="PAJ70054.1"/>
    </source>
</evidence>
<dbReference type="EMBL" id="NSGO01000006">
    <property type="protein sequence ID" value="PAT05949.1"/>
    <property type="molecule type" value="Genomic_DNA"/>
</dbReference>
<protein>
    <submittedName>
        <fullName evidence="2">AAA family ATPase</fullName>
    </submittedName>
</protein>
<dbReference type="AlphaFoldDB" id="A0A269PE14"/>
<evidence type="ECO:0000259" key="1">
    <source>
        <dbReference type="Pfam" id="PF13635"/>
    </source>
</evidence>
<dbReference type="Proteomes" id="UP000218281">
    <property type="component" value="Unassembled WGS sequence"/>
</dbReference>
<reference evidence="3 5" key="1">
    <citation type="submission" date="2017-08" db="EMBL/GenBank/DDBJ databases">
        <title>Whole genome sequences of 6 clinical strains closest to Corynebacterium imitans.</title>
        <authorList>
            <person name="Bernier A.-M."/>
            <person name="Burdz T."/>
            <person name="Bernard K."/>
        </authorList>
    </citation>
    <scope>NUCLEOTIDE SEQUENCE [LARGE SCALE GENOMIC DNA]</scope>
    <source>
        <strain evidence="3 5">NML93-0607</strain>
    </source>
</reference>
<accession>A0A269PE14</accession>
<dbReference type="Proteomes" id="UP000215771">
    <property type="component" value="Unassembled WGS sequence"/>
</dbReference>
<dbReference type="InterPro" id="IPR025420">
    <property type="entry name" value="DUF4143"/>
</dbReference>
<feature type="domain" description="DUF4143" evidence="1">
    <location>
        <begin position="163"/>
        <end position="326"/>
    </location>
</feature>
<dbReference type="Pfam" id="PF13635">
    <property type="entry name" value="DUF4143"/>
    <property type="match status" value="1"/>
</dbReference>
<sequence>MTGLHHCASYALIDDPATNHIAKLAPAAVIDGPRPRLLDEWQAAPDLFNLARREVDLAAAPGQFILAGSAVPADSITRHTGAARFLRLRQRTLTLCEKADYAPVVSLAGLLQGEPVTPDAGQISYTHVIQNLLTPGFPGFQTGNEQIVLAQLHGYLSEAARSDMHRVADLRVTPLATERLIAAIARSVSGEVSVSTLRKDLDTVSPGISLPTVTKLLDSLQRIFVVEAVSAWAPRLRSKARLRVSPKYHLADPGLAIAALGATSASLTADPETVGLLFESAVIHDLAVMIEAMGGSIYHYRDSNGNEIDAVLTLPDGRWGAVEVKTGFSGVERGVASLKKAIASIDHESGPPTFSAVITGTGITAPLDDGIVTFPLHQLRP</sequence>
<reference evidence="2 4" key="2">
    <citation type="submission" date="2017-08" db="EMBL/GenBank/DDBJ databases">
        <authorList>
            <person name="de Groot N.N."/>
        </authorList>
    </citation>
    <scope>NUCLEOTIDE SEQUENCE [LARGE SCALE GENOMIC DNA]</scope>
    <source>
        <strain evidence="2 4">NBT06-6</strain>
    </source>
</reference>
<name>A0A269PE14_9CORY</name>
<gene>
    <name evidence="2" type="ORF">CIG21_06400</name>
    <name evidence="3" type="ORF">CKJ81_06980</name>
</gene>